<sequence>KYRPSVSPPCLPYLIILYTIGRITIYILNYHITCVIYIFKENVAVLQKINLHLLIHSLILILVYLKKYFSQCFITLKLIYFCIHCSICYHLSLSLCVCVCQ</sequence>
<name>A0A0K2SV39_LEPSM</name>
<accession>A0A0K2SV39</accession>
<feature type="transmembrane region" description="Helical" evidence="1">
    <location>
        <begin position="49"/>
        <end position="66"/>
    </location>
</feature>
<feature type="transmembrane region" description="Helical" evidence="1">
    <location>
        <begin position="78"/>
        <end position="100"/>
    </location>
</feature>
<evidence type="ECO:0000313" key="2">
    <source>
        <dbReference type="EMBL" id="CDW17444.1"/>
    </source>
</evidence>
<keyword evidence="1" id="KW-0472">Membrane</keyword>
<evidence type="ECO:0000256" key="1">
    <source>
        <dbReference type="SAM" id="Phobius"/>
    </source>
</evidence>
<feature type="transmembrane region" description="Helical" evidence="1">
    <location>
        <begin position="12"/>
        <end position="37"/>
    </location>
</feature>
<reference evidence="2" key="1">
    <citation type="submission" date="2014-05" db="EMBL/GenBank/DDBJ databases">
        <authorList>
            <person name="Chronopoulou M."/>
        </authorList>
    </citation>
    <scope>NUCLEOTIDE SEQUENCE</scope>
    <source>
        <tissue evidence="2">Whole organism</tissue>
    </source>
</reference>
<protein>
    <submittedName>
        <fullName evidence="2">Uncharacterized protein</fullName>
    </submittedName>
</protein>
<dbReference type="EMBL" id="HACA01000083">
    <property type="protein sequence ID" value="CDW17444.1"/>
    <property type="molecule type" value="Transcribed_RNA"/>
</dbReference>
<proteinExistence type="predicted"/>
<dbReference type="AlphaFoldDB" id="A0A0K2SV39"/>
<keyword evidence="1" id="KW-1133">Transmembrane helix</keyword>
<keyword evidence="1" id="KW-0812">Transmembrane</keyword>
<organism evidence="2">
    <name type="scientific">Lepeophtheirus salmonis</name>
    <name type="common">Salmon louse</name>
    <name type="synonym">Caligus salmonis</name>
    <dbReference type="NCBI Taxonomy" id="72036"/>
    <lineage>
        <taxon>Eukaryota</taxon>
        <taxon>Metazoa</taxon>
        <taxon>Ecdysozoa</taxon>
        <taxon>Arthropoda</taxon>
        <taxon>Crustacea</taxon>
        <taxon>Multicrustacea</taxon>
        <taxon>Hexanauplia</taxon>
        <taxon>Copepoda</taxon>
        <taxon>Siphonostomatoida</taxon>
        <taxon>Caligidae</taxon>
        <taxon>Lepeophtheirus</taxon>
    </lineage>
</organism>
<feature type="non-terminal residue" evidence="2">
    <location>
        <position position="1"/>
    </location>
</feature>